<sequence length="209" mass="21565">MLNARPLFASLALIAAAGLASAQDSTPESSAPAEVETPAQTEGAGDPGLSMGAPAGPQLGQAYTAETHGDWELRCIRSEQETDPCQLYQLLRDSAGNSVAEISLFRLEGNARAEAGANIVVPLETALQAGASVSVDGGQARQYPFSFCNQVGCYARIGLTPTDIASFKRGAAAQLSIVPFAAPDQTVDLSISLSGFTAGYDNVSALQTQ</sequence>
<feature type="chain" id="PRO_5011642155" evidence="2">
    <location>
        <begin position="23"/>
        <end position="209"/>
    </location>
</feature>
<keyword evidence="2" id="KW-0732">Signal</keyword>
<feature type="region of interest" description="Disordered" evidence="1">
    <location>
        <begin position="24"/>
        <end position="61"/>
    </location>
</feature>
<dbReference type="Proteomes" id="UP000199302">
    <property type="component" value="Unassembled WGS sequence"/>
</dbReference>
<feature type="signal peptide" evidence="2">
    <location>
        <begin position="1"/>
        <end position="22"/>
    </location>
</feature>
<dbReference type="Pfam" id="PF06776">
    <property type="entry name" value="IalB"/>
    <property type="match status" value="1"/>
</dbReference>
<evidence type="ECO:0000313" key="3">
    <source>
        <dbReference type="EMBL" id="SFQ94656.1"/>
    </source>
</evidence>
<dbReference type="STRING" id="871652.SAMN04515673_10170"/>
<dbReference type="EMBL" id="FOYI01000001">
    <property type="protein sequence ID" value="SFQ94656.1"/>
    <property type="molecule type" value="Genomic_DNA"/>
</dbReference>
<dbReference type="RefSeq" id="WP_092075477.1">
    <property type="nucleotide sequence ID" value="NZ_FOYI01000001.1"/>
</dbReference>
<evidence type="ECO:0000313" key="4">
    <source>
        <dbReference type="Proteomes" id="UP000199302"/>
    </source>
</evidence>
<keyword evidence="4" id="KW-1185">Reference proteome</keyword>
<dbReference type="InterPro" id="IPR010642">
    <property type="entry name" value="Invasion_prot_B"/>
</dbReference>
<evidence type="ECO:0000256" key="1">
    <source>
        <dbReference type="SAM" id="MobiDB-lite"/>
    </source>
</evidence>
<accession>A0A1I6CND5</accession>
<proteinExistence type="predicted"/>
<dbReference type="InterPro" id="IPR038696">
    <property type="entry name" value="IalB_sf"/>
</dbReference>
<dbReference type="AlphaFoldDB" id="A0A1I6CND5"/>
<organism evidence="3 4">
    <name type="scientific">Poseidonocella sedimentorum</name>
    <dbReference type="NCBI Taxonomy" id="871652"/>
    <lineage>
        <taxon>Bacteria</taxon>
        <taxon>Pseudomonadati</taxon>
        <taxon>Pseudomonadota</taxon>
        <taxon>Alphaproteobacteria</taxon>
        <taxon>Rhodobacterales</taxon>
        <taxon>Roseobacteraceae</taxon>
        <taxon>Poseidonocella</taxon>
    </lineage>
</organism>
<evidence type="ECO:0000256" key="2">
    <source>
        <dbReference type="SAM" id="SignalP"/>
    </source>
</evidence>
<dbReference type="Gene3D" id="2.60.40.1880">
    <property type="entry name" value="Invasion associated locus B (IalB) protein"/>
    <property type="match status" value="1"/>
</dbReference>
<gene>
    <name evidence="3" type="ORF">SAMN04515673_10170</name>
</gene>
<dbReference type="OrthoDB" id="9797912at2"/>
<reference evidence="3 4" key="1">
    <citation type="submission" date="2016-10" db="EMBL/GenBank/DDBJ databases">
        <authorList>
            <person name="de Groot N.N."/>
        </authorList>
    </citation>
    <scope>NUCLEOTIDE SEQUENCE [LARGE SCALE GENOMIC DNA]</scope>
    <source>
        <strain evidence="4">KMM 9023,NRIC 0796,JCM 17311,KCTC 23692</strain>
    </source>
</reference>
<protein>
    <submittedName>
        <fullName evidence="3">Invasion protein IalB, involved in pathogenesis</fullName>
    </submittedName>
</protein>
<name>A0A1I6CND5_9RHOB</name>